<evidence type="ECO:0000256" key="1">
    <source>
        <dbReference type="ARBA" id="ARBA00022598"/>
    </source>
</evidence>
<dbReference type="PANTHER" id="PTHR43585:SF2">
    <property type="entry name" value="ATP-GRASP ENZYME FSQD"/>
    <property type="match status" value="1"/>
</dbReference>
<proteinExistence type="predicted"/>
<dbReference type="PROSITE" id="PS50975">
    <property type="entry name" value="ATP_GRASP"/>
    <property type="match status" value="1"/>
</dbReference>
<organism evidence="6 7">
    <name type="scientific">Nocardia colli</name>
    <dbReference type="NCBI Taxonomy" id="2545717"/>
    <lineage>
        <taxon>Bacteria</taxon>
        <taxon>Bacillati</taxon>
        <taxon>Actinomycetota</taxon>
        <taxon>Actinomycetes</taxon>
        <taxon>Mycobacteriales</taxon>
        <taxon>Nocardiaceae</taxon>
        <taxon>Nocardia</taxon>
    </lineage>
</organism>
<dbReference type="InterPro" id="IPR052032">
    <property type="entry name" value="ATP-dep_AA_Ligase"/>
</dbReference>
<accession>A0A5N0E4D5</accession>
<name>A0A5N0E4D5_9NOCA</name>
<keyword evidence="2 4" id="KW-0547">Nucleotide-binding</keyword>
<dbReference type="AlphaFoldDB" id="A0A5N0E4D5"/>
<dbReference type="Gene3D" id="3.30.470.20">
    <property type="entry name" value="ATP-grasp fold, B domain"/>
    <property type="match status" value="1"/>
</dbReference>
<evidence type="ECO:0000313" key="6">
    <source>
        <dbReference type="EMBL" id="KAA8884297.1"/>
    </source>
</evidence>
<dbReference type="GO" id="GO:0005524">
    <property type="term" value="F:ATP binding"/>
    <property type="evidence" value="ECO:0007669"/>
    <property type="project" value="UniProtKB-UniRule"/>
</dbReference>
<dbReference type="PANTHER" id="PTHR43585">
    <property type="entry name" value="FUMIPYRROLE BIOSYNTHESIS PROTEIN C"/>
    <property type="match status" value="1"/>
</dbReference>
<dbReference type="SUPFAM" id="SSF56059">
    <property type="entry name" value="Glutathione synthetase ATP-binding domain-like"/>
    <property type="match status" value="1"/>
</dbReference>
<keyword evidence="3 4" id="KW-0067">ATP-binding</keyword>
<comment type="caution">
    <text evidence="6">The sequence shown here is derived from an EMBL/GenBank/DDBJ whole genome shotgun (WGS) entry which is preliminary data.</text>
</comment>
<dbReference type="InterPro" id="IPR003806">
    <property type="entry name" value="ATP-grasp_PylC-type"/>
</dbReference>
<evidence type="ECO:0000256" key="4">
    <source>
        <dbReference type="PROSITE-ProRule" id="PRU00409"/>
    </source>
</evidence>
<keyword evidence="1" id="KW-0436">Ligase</keyword>
<dbReference type="EMBL" id="VXLC01000021">
    <property type="protein sequence ID" value="KAA8884297.1"/>
    <property type="molecule type" value="Genomic_DNA"/>
</dbReference>
<dbReference type="Proteomes" id="UP000323876">
    <property type="component" value="Unassembled WGS sequence"/>
</dbReference>
<evidence type="ECO:0000313" key="7">
    <source>
        <dbReference type="Proteomes" id="UP000323876"/>
    </source>
</evidence>
<dbReference type="Pfam" id="PF02655">
    <property type="entry name" value="ATP-grasp_3"/>
    <property type="match status" value="1"/>
</dbReference>
<dbReference type="InterPro" id="IPR011761">
    <property type="entry name" value="ATP-grasp"/>
</dbReference>
<dbReference type="GO" id="GO:0016874">
    <property type="term" value="F:ligase activity"/>
    <property type="evidence" value="ECO:0007669"/>
    <property type="project" value="UniProtKB-KW"/>
</dbReference>
<protein>
    <submittedName>
        <fullName evidence="6">ATP-grasp domain-containing protein</fullName>
    </submittedName>
</protein>
<feature type="domain" description="ATP-grasp" evidence="5">
    <location>
        <begin position="114"/>
        <end position="316"/>
    </location>
</feature>
<sequence>MSGARPTLVVAYDEGAAHPGDIAVGLAGWANCVFVAEPNEHTRTMEPLLSQFGSVLWADSVALAADAVRAHKPDGVVTYTERGLGLAVELADALGLPFHDRPTFAALTDKWEQREALRHAGVDAVRCHRIDAESDWPAAVAATGLPAVLKPVHGGGSRNTFYIDDADTGLELTRALLAQSRPGLVAGGTLVLEEYLVGRDCAPFGDYVSIESVVQHGEIRDLAVTGKFPMVPPFRETGRFWPSPLTPDEDEQVRALARQAVEALGVVTGLTHTEVKLTPQGPRLIEVNGRLGGGINELARRALGLDLIELAGRVAIGESVSLPPVYRGRAYYQLFHPAPRQAATLVAIEGVDDIKALSGVTLHRPYVRPGTPLPGGVETREMDIVMGEAHDIGELAVIAKQVESTLRYRFDFPATPDAPARTCTVTAAELGRL</sequence>
<dbReference type="OrthoDB" id="24041at2"/>
<dbReference type="GO" id="GO:0046872">
    <property type="term" value="F:metal ion binding"/>
    <property type="evidence" value="ECO:0007669"/>
    <property type="project" value="InterPro"/>
</dbReference>
<keyword evidence="7" id="KW-1185">Reference proteome</keyword>
<gene>
    <name evidence="6" type="ORF">F3087_34325</name>
</gene>
<evidence type="ECO:0000256" key="3">
    <source>
        <dbReference type="ARBA" id="ARBA00022840"/>
    </source>
</evidence>
<dbReference type="RefSeq" id="WP_150406276.1">
    <property type="nucleotide sequence ID" value="NZ_VXLC01000021.1"/>
</dbReference>
<evidence type="ECO:0000256" key="2">
    <source>
        <dbReference type="ARBA" id="ARBA00022741"/>
    </source>
</evidence>
<evidence type="ECO:0000259" key="5">
    <source>
        <dbReference type="PROSITE" id="PS50975"/>
    </source>
</evidence>
<reference evidence="6 7" key="1">
    <citation type="submission" date="2019-09" db="EMBL/GenBank/DDBJ databases">
        <authorList>
            <person name="Wang X."/>
        </authorList>
    </citation>
    <scope>NUCLEOTIDE SEQUENCE [LARGE SCALE GENOMIC DNA]</scope>
    <source>
        <strain evidence="6 7">CICC 11023</strain>
    </source>
</reference>